<dbReference type="PANTHER" id="PTHR43877">
    <property type="entry name" value="AMINOALKYLPHOSPHONATE N-ACETYLTRANSFERASE-RELATED-RELATED"/>
    <property type="match status" value="1"/>
</dbReference>
<name>A0A6J6K0P9_9ZZZZ</name>
<keyword evidence="2" id="KW-0012">Acyltransferase</keyword>
<dbReference type="InterPro" id="IPR016181">
    <property type="entry name" value="Acyl_CoA_acyltransferase"/>
</dbReference>
<keyword evidence="1" id="KW-0808">Transferase</keyword>
<dbReference type="EMBL" id="CAEZWE010000006">
    <property type="protein sequence ID" value="CAB4643391.1"/>
    <property type="molecule type" value="Genomic_DNA"/>
</dbReference>
<dbReference type="CDD" id="cd04301">
    <property type="entry name" value="NAT_SF"/>
    <property type="match status" value="1"/>
</dbReference>
<evidence type="ECO:0000256" key="2">
    <source>
        <dbReference type="ARBA" id="ARBA00023315"/>
    </source>
</evidence>
<proteinExistence type="predicted"/>
<reference evidence="4" key="1">
    <citation type="submission" date="2020-05" db="EMBL/GenBank/DDBJ databases">
        <authorList>
            <person name="Chiriac C."/>
            <person name="Salcher M."/>
            <person name="Ghai R."/>
            <person name="Kavagutti S V."/>
        </authorList>
    </citation>
    <scope>NUCLEOTIDE SEQUENCE</scope>
</reference>
<evidence type="ECO:0000256" key="1">
    <source>
        <dbReference type="ARBA" id="ARBA00022679"/>
    </source>
</evidence>
<evidence type="ECO:0000259" key="3">
    <source>
        <dbReference type="PROSITE" id="PS51186"/>
    </source>
</evidence>
<dbReference type="SUPFAM" id="SSF55729">
    <property type="entry name" value="Acyl-CoA N-acyltransferases (Nat)"/>
    <property type="match status" value="1"/>
</dbReference>
<sequence>MAVVVEKVQKVTSDVVSAFESLIPQLSRSNPAPTETELNEIVASPASDVFVARVDGNIVGSLTLVTFRIPTGIRAWIEDVVVDETARGHGVGEALNQAAIQEARDKGAVTVDLTSRPSREAANRLYQRIGFVQRDTNVYRYSL</sequence>
<accession>A0A6J6K0P9</accession>
<dbReference type="Pfam" id="PF00583">
    <property type="entry name" value="Acetyltransf_1"/>
    <property type="match status" value="1"/>
</dbReference>
<evidence type="ECO:0000313" key="4">
    <source>
        <dbReference type="EMBL" id="CAB4643391.1"/>
    </source>
</evidence>
<dbReference type="InterPro" id="IPR050832">
    <property type="entry name" value="Bact_Acetyltransf"/>
</dbReference>
<dbReference type="GO" id="GO:0016747">
    <property type="term" value="F:acyltransferase activity, transferring groups other than amino-acyl groups"/>
    <property type="evidence" value="ECO:0007669"/>
    <property type="project" value="InterPro"/>
</dbReference>
<dbReference type="PROSITE" id="PS51186">
    <property type="entry name" value="GNAT"/>
    <property type="match status" value="1"/>
</dbReference>
<protein>
    <submittedName>
        <fullName evidence="4">Unannotated protein</fullName>
    </submittedName>
</protein>
<dbReference type="InterPro" id="IPR000182">
    <property type="entry name" value="GNAT_dom"/>
</dbReference>
<dbReference type="AlphaFoldDB" id="A0A6J6K0P9"/>
<gene>
    <name evidence="4" type="ORF">UFOPK2169_00274</name>
</gene>
<organism evidence="4">
    <name type="scientific">freshwater metagenome</name>
    <dbReference type="NCBI Taxonomy" id="449393"/>
    <lineage>
        <taxon>unclassified sequences</taxon>
        <taxon>metagenomes</taxon>
        <taxon>ecological metagenomes</taxon>
    </lineage>
</organism>
<dbReference type="Gene3D" id="3.40.630.30">
    <property type="match status" value="1"/>
</dbReference>
<feature type="domain" description="N-acetyltransferase" evidence="3">
    <location>
        <begin position="6"/>
        <end position="143"/>
    </location>
</feature>